<evidence type="ECO:0000313" key="9">
    <source>
        <dbReference type="Proteomes" id="UP000006346"/>
    </source>
</evidence>
<name>G7W6E9_DESOD</name>
<keyword evidence="3 6" id="KW-0560">Oxidoreductase</keyword>
<dbReference type="InterPro" id="IPR029039">
    <property type="entry name" value="Flavoprotein-like_sf"/>
</dbReference>
<dbReference type="Pfam" id="PF02525">
    <property type="entry name" value="Flavodoxin_2"/>
    <property type="match status" value="1"/>
</dbReference>
<evidence type="ECO:0000256" key="4">
    <source>
        <dbReference type="ARBA" id="ARBA00023027"/>
    </source>
</evidence>
<reference evidence="8 9" key="2">
    <citation type="journal article" date="2012" name="J. Bacteriol.">
        <title>Complete genome sequences of Desulfosporosinus orientis DSM765T, Desulfosporosinus youngiae DSM17734T, Desulfosporosinus meridiei DSM13257T, and Desulfosporosinus acidiphilus DSM22704T.</title>
        <authorList>
            <person name="Pester M."/>
            <person name="Brambilla E."/>
            <person name="Alazard D."/>
            <person name="Rattei T."/>
            <person name="Weinmaier T."/>
            <person name="Han J."/>
            <person name="Lucas S."/>
            <person name="Lapidus A."/>
            <person name="Cheng J.F."/>
            <person name="Goodwin L."/>
            <person name="Pitluck S."/>
            <person name="Peters L."/>
            <person name="Ovchinnikova G."/>
            <person name="Teshima H."/>
            <person name="Detter J.C."/>
            <person name="Han C.S."/>
            <person name="Tapia R."/>
            <person name="Land M.L."/>
            <person name="Hauser L."/>
            <person name="Kyrpides N.C."/>
            <person name="Ivanova N.N."/>
            <person name="Pagani I."/>
            <person name="Huntmann M."/>
            <person name="Wei C.L."/>
            <person name="Davenport K.W."/>
            <person name="Daligault H."/>
            <person name="Chain P.S."/>
            <person name="Chen A."/>
            <person name="Mavromatis K."/>
            <person name="Markowitz V."/>
            <person name="Szeto E."/>
            <person name="Mikhailova N."/>
            <person name="Pati A."/>
            <person name="Wagner M."/>
            <person name="Woyke T."/>
            <person name="Ollivier B."/>
            <person name="Klenk H.P."/>
            <person name="Spring S."/>
            <person name="Loy A."/>
        </authorList>
    </citation>
    <scope>NUCLEOTIDE SEQUENCE [LARGE SCALE GENOMIC DNA]</scope>
    <source>
        <strain evidence="9">ATCC 19365 / DSM 765 / NCIMB 8382 / VKM B-1628</strain>
    </source>
</reference>
<comment type="function">
    <text evidence="6">Also exhibits azoreductase activity. Catalyzes the reductive cleavage of the azo bond in aromatic azo compounds to the corresponding amines.</text>
</comment>
<dbReference type="Gene3D" id="3.40.50.360">
    <property type="match status" value="1"/>
</dbReference>
<evidence type="ECO:0000259" key="7">
    <source>
        <dbReference type="Pfam" id="PF02525"/>
    </source>
</evidence>
<evidence type="ECO:0000256" key="3">
    <source>
        <dbReference type="ARBA" id="ARBA00023002"/>
    </source>
</evidence>
<evidence type="ECO:0000313" key="8">
    <source>
        <dbReference type="EMBL" id="AET68156.1"/>
    </source>
</evidence>
<comment type="caution">
    <text evidence="6">Lacks conserved residue(s) required for the propagation of feature annotation.</text>
</comment>
<comment type="similarity">
    <text evidence="6">Belongs to the azoreductase type 1 family.</text>
</comment>
<dbReference type="AlphaFoldDB" id="G7W6E9"/>
<evidence type="ECO:0000256" key="2">
    <source>
        <dbReference type="ARBA" id="ARBA00022643"/>
    </source>
</evidence>
<dbReference type="HOGENOM" id="CLU_088964_3_1_9"/>
<dbReference type="InterPro" id="IPR023048">
    <property type="entry name" value="NADH:quinone_OxRdtase_FMN_depd"/>
</dbReference>
<protein>
    <recommendedName>
        <fullName evidence="6">FMN dependent NADH:quinone oxidoreductase</fullName>
        <ecNumber evidence="6">1.6.5.-</ecNumber>
    </recommendedName>
    <alternativeName>
        <fullName evidence="6">Azo-dye reductase</fullName>
    </alternativeName>
    <alternativeName>
        <fullName evidence="6">FMN-dependent NADH-azo compound oxidoreductase</fullName>
    </alternativeName>
    <alternativeName>
        <fullName evidence="6">FMN-dependent NADH-azoreductase</fullName>
        <ecNumber evidence="6">1.7.1.17</ecNumber>
    </alternativeName>
</protein>
<dbReference type="InterPro" id="IPR050104">
    <property type="entry name" value="FMN-dep_NADH:Q_OxRdtase_AzoR1"/>
</dbReference>
<comment type="function">
    <text evidence="6">Quinone reductase that provides resistance to thiol-specific stress caused by electrophilic quinones.</text>
</comment>
<keyword evidence="1 6" id="KW-0285">Flavoprotein</keyword>
<feature type="binding site" evidence="6">
    <location>
        <begin position="138"/>
        <end position="141"/>
    </location>
    <ligand>
        <name>FMN</name>
        <dbReference type="ChEBI" id="CHEBI:58210"/>
    </ligand>
</feature>
<dbReference type="EC" id="1.6.5.-" evidence="6"/>
<keyword evidence="9" id="KW-1185">Reference proteome</keyword>
<comment type="cofactor">
    <cofactor evidence="6">
        <name>FMN</name>
        <dbReference type="ChEBI" id="CHEBI:58210"/>
    </cofactor>
    <text evidence="6">Binds 1 FMN per subunit.</text>
</comment>
<organism evidence="8 9">
    <name type="scientific">Desulfosporosinus orientis (strain ATCC 19365 / DSM 765 / NCIMB 8382 / VKM B-1628 / Singapore I)</name>
    <name type="common">Desulfotomaculum orientis</name>
    <dbReference type="NCBI Taxonomy" id="768706"/>
    <lineage>
        <taxon>Bacteria</taxon>
        <taxon>Bacillati</taxon>
        <taxon>Bacillota</taxon>
        <taxon>Clostridia</taxon>
        <taxon>Eubacteriales</taxon>
        <taxon>Desulfitobacteriaceae</taxon>
        <taxon>Desulfosporosinus</taxon>
    </lineage>
</organism>
<dbReference type="GO" id="GO:0016655">
    <property type="term" value="F:oxidoreductase activity, acting on NAD(P)H, quinone or similar compound as acceptor"/>
    <property type="evidence" value="ECO:0007669"/>
    <property type="project" value="InterPro"/>
</dbReference>
<dbReference type="PANTHER" id="PTHR43741:SF7">
    <property type="entry name" value="FMN-DEPENDENT NADH:QUINONE OXIDOREDUCTASE"/>
    <property type="match status" value="1"/>
</dbReference>
<reference evidence="9" key="1">
    <citation type="submission" date="2011-11" db="EMBL/GenBank/DDBJ databases">
        <title>Complete sequence of Desulfosporosinus orientis DSM 765.</title>
        <authorList>
            <person name="Lucas S."/>
            <person name="Han J."/>
            <person name="Lapidus A."/>
            <person name="Cheng J.-F."/>
            <person name="Goodwin L."/>
            <person name="Pitluck S."/>
            <person name="Peters L."/>
            <person name="Ovchinnikova G."/>
            <person name="Teshima H."/>
            <person name="Detter J.C."/>
            <person name="Han C."/>
            <person name="Tapia R."/>
            <person name="Land M."/>
            <person name="Hauser L."/>
            <person name="Kyrpides N."/>
            <person name="Ivanova N."/>
            <person name="Pagani I."/>
            <person name="Pester M."/>
            <person name="Spring S."/>
            <person name="Ollivier B."/>
            <person name="Rattei T."/>
            <person name="Klenk H.-P."/>
            <person name="Wagner M."/>
            <person name="Loy A."/>
            <person name="Woyke T."/>
        </authorList>
    </citation>
    <scope>NUCLEOTIDE SEQUENCE [LARGE SCALE GENOMIC DNA]</scope>
    <source>
        <strain evidence="9">ATCC 19365 / DSM 765 / NCIMB 8382 / VKM B-1628</strain>
    </source>
</reference>
<comment type="catalytic activity">
    <reaction evidence="5">
        <text>N,N-dimethyl-1,4-phenylenediamine + anthranilate + 2 NAD(+) = 2-(4-dimethylaminophenyl)diazenylbenzoate + 2 NADH + 2 H(+)</text>
        <dbReference type="Rhea" id="RHEA:55872"/>
        <dbReference type="ChEBI" id="CHEBI:15378"/>
        <dbReference type="ChEBI" id="CHEBI:15783"/>
        <dbReference type="ChEBI" id="CHEBI:16567"/>
        <dbReference type="ChEBI" id="CHEBI:57540"/>
        <dbReference type="ChEBI" id="CHEBI:57945"/>
        <dbReference type="ChEBI" id="CHEBI:71579"/>
        <dbReference type="EC" id="1.7.1.17"/>
    </reaction>
    <physiologicalReaction direction="right-to-left" evidence="5">
        <dbReference type="Rhea" id="RHEA:55874"/>
    </physiologicalReaction>
</comment>
<evidence type="ECO:0000256" key="1">
    <source>
        <dbReference type="ARBA" id="ARBA00022630"/>
    </source>
</evidence>
<gene>
    <name evidence="6" type="primary">azoR</name>
    <name evidence="8" type="ordered locus">Desor_2606</name>
</gene>
<dbReference type="InterPro" id="IPR003680">
    <property type="entry name" value="Flavodoxin_fold"/>
</dbReference>
<dbReference type="OrthoDB" id="9805013at2"/>
<dbReference type="GO" id="GO:0010181">
    <property type="term" value="F:FMN binding"/>
    <property type="evidence" value="ECO:0007669"/>
    <property type="project" value="UniProtKB-UniRule"/>
</dbReference>
<comment type="subunit">
    <text evidence="6">Homodimer.</text>
</comment>
<accession>G7W6E9</accession>
<dbReference type="GO" id="GO:0009055">
    <property type="term" value="F:electron transfer activity"/>
    <property type="evidence" value="ECO:0007669"/>
    <property type="project" value="UniProtKB-UniRule"/>
</dbReference>
<dbReference type="eggNOG" id="COG1182">
    <property type="taxonomic scope" value="Bacteria"/>
</dbReference>
<evidence type="ECO:0000256" key="5">
    <source>
        <dbReference type="ARBA" id="ARBA00048542"/>
    </source>
</evidence>
<dbReference type="HAMAP" id="MF_01216">
    <property type="entry name" value="Azoreductase_type1"/>
    <property type="match status" value="1"/>
</dbReference>
<dbReference type="PANTHER" id="PTHR43741">
    <property type="entry name" value="FMN-DEPENDENT NADH-AZOREDUCTASE 1"/>
    <property type="match status" value="1"/>
</dbReference>
<feature type="binding site" evidence="6">
    <location>
        <begin position="93"/>
        <end position="96"/>
    </location>
    <ligand>
        <name>FMN</name>
        <dbReference type="ChEBI" id="CHEBI:58210"/>
    </ligand>
</feature>
<dbReference type="STRING" id="768706.Desor_2606"/>
<feature type="domain" description="Flavodoxin-like fold" evidence="7">
    <location>
        <begin position="3"/>
        <end position="197"/>
    </location>
</feature>
<dbReference type="RefSeq" id="WP_014184964.1">
    <property type="nucleotide sequence ID" value="NC_016584.1"/>
</dbReference>
<dbReference type="Proteomes" id="UP000006346">
    <property type="component" value="Chromosome"/>
</dbReference>
<dbReference type="EMBL" id="CP003108">
    <property type="protein sequence ID" value="AET68156.1"/>
    <property type="molecule type" value="Genomic_DNA"/>
</dbReference>
<evidence type="ECO:0000256" key="6">
    <source>
        <dbReference type="HAMAP-Rule" id="MF_01216"/>
    </source>
</evidence>
<dbReference type="PATRIC" id="fig|768706.3.peg.2619"/>
<dbReference type="KEGG" id="dor:Desor_2606"/>
<dbReference type="EC" id="1.7.1.17" evidence="6"/>
<keyword evidence="2 6" id="KW-0288">FMN</keyword>
<dbReference type="SUPFAM" id="SSF52218">
    <property type="entry name" value="Flavoproteins"/>
    <property type="match status" value="1"/>
</dbReference>
<dbReference type="GO" id="GO:0016652">
    <property type="term" value="F:oxidoreductase activity, acting on NAD(P)H as acceptor"/>
    <property type="evidence" value="ECO:0007669"/>
    <property type="project" value="UniProtKB-UniRule"/>
</dbReference>
<comment type="catalytic activity">
    <reaction evidence="6">
        <text>2 a quinone + NADH + H(+) = 2 a 1,4-benzosemiquinone + NAD(+)</text>
        <dbReference type="Rhea" id="RHEA:65952"/>
        <dbReference type="ChEBI" id="CHEBI:15378"/>
        <dbReference type="ChEBI" id="CHEBI:57540"/>
        <dbReference type="ChEBI" id="CHEBI:57945"/>
        <dbReference type="ChEBI" id="CHEBI:132124"/>
        <dbReference type="ChEBI" id="CHEBI:134225"/>
    </reaction>
</comment>
<keyword evidence="4 6" id="KW-0520">NAD</keyword>
<sequence length="203" mass="22806">MATLLYIKANPKTNQDSRTFRISETFIDSYRKKNPGDQIIIRDLYEENVQPLTAEQLQERFNAMDEESIKKHPVYKYALEFKNADKIVIAAPMWNLGFPAILKCYLDYIMAVGITFKYTENGPVGLCEGGKKVVHIVTRGGVYSEGPAAAYEMGDKYLRVVFGFLGIYDFTTIAAEMLDVIGTDVEGIMANALKDAEDTANNF</sequence>
<proteinExistence type="inferred from homology"/>